<name>A0A2R4LXP7_9RHOB</name>
<dbReference type="AlphaFoldDB" id="A0A2R4LXP7"/>
<keyword evidence="1" id="KW-1133">Transmembrane helix</keyword>
<evidence type="ECO:0000313" key="3">
    <source>
        <dbReference type="Proteomes" id="UP000241447"/>
    </source>
</evidence>
<evidence type="ECO:0000256" key="1">
    <source>
        <dbReference type="SAM" id="Phobius"/>
    </source>
</evidence>
<dbReference type="Proteomes" id="UP000241447">
    <property type="component" value="Plasmid pCBLh4a"/>
</dbReference>
<sequence>MKFFKPAKALAKRFTREEDGATAIEYGLFAALIAAVIIVAVSNIGKNVNSGFESVNSELCDAAGTATGTNGC</sequence>
<dbReference type="InterPro" id="IPR007047">
    <property type="entry name" value="Flp_Fap"/>
</dbReference>
<protein>
    <submittedName>
        <fullName evidence="2">Flp family type IVb pilin</fullName>
    </submittedName>
</protein>
<keyword evidence="2" id="KW-0614">Plasmid</keyword>
<evidence type="ECO:0000313" key="2">
    <source>
        <dbReference type="EMBL" id="AVW89675.1"/>
    </source>
</evidence>
<dbReference type="OrthoDB" id="5325135at2"/>
<accession>A0A2R4LXP7</accession>
<geneLocation type="plasmid" evidence="3">
    <name>pcblh4a</name>
</geneLocation>
<organism evidence="2 3">
    <name type="scientific">Celeribacter baekdonensis</name>
    <dbReference type="NCBI Taxonomy" id="875171"/>
    <lineage>
        <taxon>Bacteria</taxon>
        <taxon>Pseudomonadati</taxon>
        <taxon>Pseudomonadota</taxon>
        <taxon>Alphaproteobacteria</taxon>
        <taxon>Rhodobacterales</taxon>
        <taxon>Roseobacteraceae</taxon>
        <taxon>Celeribacter</taxon>
    </lineage>
</organism>
<keyword evidence="1" id="KW-0812">Transmembrane</keyword>
<dbReference type="RefSeq" id="WP_107717346.1">
    <property type="nucleotide sequence ID" value="NZ_CP028472.1"/>
</dbReference>
<dbReference type="KEGG" id="cbak:DA792_00200"/>
<keyword evidence="1" id="KW-0472">Membrane</keyword>
<dbReference type="EMBL" id="CP028472">
    <property type="protein sequence ID" value="AVW89675.1"/>
    <property type="molecule type" value="Genomic_DNA"/>
</dbReference>
<dbReference type="Pfam" id="PF04964">
    <property type="entry name" value="Flp_Fap"/>
    <property type="match status" value="1"/>
</dbReference>
<reference evidence="2 3" key="1">
    <citation type="submission" date="2018-03" db="EMBL/GenBank/DDBJ databases">
        <title>The Complete Genome of Celeribacter baekdonensis strain LH4, a Thiosulfate-Oxidizing Alphaproteobacterium Isolated from Gulf of Mexico Continental Slope Sediments.</title>
        <authorList>
            <person name="Flood B.E."/>
            <person name="Bailey J.V."/>
            <person name="Leprich D."/>
        </authorList>
    </citation>
    <scope>NUCLEOTIDE SEQUENCE [LARGE SCALE GENOMIC DNA]</scope>
    <source>
        <strain evidence="2 3">LH4</strain>
        <plasmid evidence="3">Plasmid pcblh4a</plasmid>
    </source>
</reference>
<proteinExistence type="predicted"/>
<gene>
    <name evidence="2" type="ORF">DA792_00200</name>
</gene>
<feature type="transmembrane region" description="Helical" evidence="1">
    <location>
        <begin position="21"/>
        <end position="44"/>
    </location>
</feature>